<keyword evidence="2" id="KW-1185">Reference proteome</keyword>
<reference evidence="2" key="1">
    <citation type="journal article" date="2019" name="Int. J. Syst. Evol. Microbiol.">
        <title>The Global Catalogue of Microorganisms (GCM) 10K type strain sequencing project: providing services to taxonomists for standard genome sequencing and annotation.</title>
        <authorList>
            <consortium name="The Broad Institute Genomics Platform"/>
            <consortium name="The Broad Institute Genome Sequencing Center for Infectious Disease"/>
            <person name="Wu L."/>
            <person name="Ma J."/>
        </authorList>
    </citation>
    <scope>NUCLEOTIDE SEQUENCE [LARGE SCALE GENOMIC DNA]</scope>
    <source>
        <strain evidence="2">JCM 17017</strain>
    </source>
</reference>
<evidence type="ECO:0000313" key="2">
    <source>
        <dbReference type="Proteomes" id="UP001501624"/>
    </source>
</evidence>
<organism evidence="1 2">
    <name type="scientific">Amycolatopsis tucumanensis</name>
    <dbReference type="NCBI Taxonomy" id="401106"/>
    <lineage>
        <taxon>Bacteria</taxon>
        <taxon>Bacillati</taxon>
        <taxon>Actinomycetota</taxon>
        <taxon>Actinomycetes</taxon>
        <taxon>Pseudonocardiales</taxon>
        <taxon>Pseudonocardiaceae</taxon>
        <taxon>Amycolatopsis</taxon>
    </lineage>
</organism>
<proteinExistence type="predicted"/>
<sequence length="71" mass="7653">MTKGPLSSHLGWVVALDGHPVAFRFVHITLSQGRKVGMFGRRREPGLRPWLKVIAPVSGDGMTTQLGVCAA</sequence>
<dbReference type="Proteomes" id="UP001501624">
    <property type="component" value="Unassembled WGS sequence"/>
</dbReference>
<accession>A0ABP7JL50</accession>
<dbReference type="EMBL" id="BAABCM010000016">
    <property type="protein sequence ID" value="GAA3847086.1"/>
    <property type="molecule type" value="Genomic_DNA"/>
</dbReference>
<gene>
    <name evidence="1" type="ORF">GCM10022380_76480</name>
</gene>
<name>A0ABP7JL50_9PSEU</name>
<evidence type="ECO:0000313" key="1">
    <source>
        <dbReference type="EMBL" id="GAA3847086.1"/>
    </source>
</evidence>
<protein>
    <submittedName>
        <fullName evidence="1">Uncharacterized protein</fullName>
    </submittedName>
</protein>
<comment type="caution">
    <text evidence="1">The sequence shown here is derived from an EMBL/GenBank/DDBJ whole genome shotgun (WGS) entry which is preliminary data.</text>
</comment>